<organism evidence="2 3">
    <name type="scientific">Petromyzon marinus</name>
    <name type="common">Sea lamprey</name>
    <dbReference type="NCBI Taxonomy" id="7757"/>
    <lineage>
        <taxon>Eukaryota</taxon>
        <taxon>Metazoa</taxon>
        <taxon>Chordata</taxon>
        <taxon>Craniata</taxon>
        <taxon>Vertebrata</taxon>
        <taxon>Cyclostomata</taxon>
        <taxon>Hyperoartia</taxon>
        <taxon>Petromyzontiformes</taxon>
        <taxon>Petromyzontidae</taxon>
        <taxon>Petromyzon</taxon>
    </lineage>
</organism>
<dbReference type="PANTHER" id="PTHR47148">
    <property type="entry name" value="CYTOCHROME C OXIDASE ASSEMBLY FACTOR 1 HOMOLOG"/>
    <property type="match status" value="1"/>
</dbReference>
<dbReference type="RefSeq" id="XP_032802427.1">
    <property type="nucleotide sequence ID" value="XM_032946536.1"/>
</dbReference>
<dbReference type="Pfam" id="PF08695">
    <property type="entry name" value="Coa1"/>
    <property type="match status" value="1"/>
</dbReference>
<dbReference type="RefSeq" id="XP_032802428.1">
    <property type="nucleotide sequence ID" value="XM_032946537.1"/>
</dbReference>
<dbReference type="GO" id="GO:0005743">
    <property type="term" value="C:mitochondrial inner membrane"/>
    <property type="evidence" value="ECO:0007669"/>
    <property type="project" value="TreeGrafter"/>
</dbReference>
<keyword evidence="1" id="KW-0812">Transmembrane</keyword>
<evidence type="ECO:0000256" key="1">
    <source>
        <dbReference type="SAM" id="Phobius"/>
    </source>
</evidence>
<sequence>MPVSLRALRQLAVFWGVMSTGGGSLMYYLLQKRFQGSEFYQQSVRALEEHTESMTALGAPPLRTHLLHLRDTTNNHVDALSAKLAIPVSGQHARGFLRSSSSRTEPKERWEMQEVVLCLGNGSCISILRKAEGSEE</sequence>
<dbReference type="GeneID" id="116938834"/>
<keyword evidence="1" id="KW-0472">Membrane</keyword>
<protein>
    <submittedName>
        <fullName evidence="3 4">Cytochrome c oxidase assembly factor 1 homolog isoform X2</fullName>
    </submittedName>
</protein>
<dbReference type="CTD" id="55744"/>
<keyword evidence="2" id="KW-1185">Reference proteome</keyword>
<evidence type="ECO:0000313" key="4">
    <source>
        <dbReference type="RefSeq" id="XP_032802427.1"/>
    </source>
</evidence>
<dbReference type="InterPro" id="IPR014807">
    <property type="entry name" value="Coa1"/>
</dbReference>
<dbReference type="PANTHER" id="PTHR47148:SF1">
    <property type="entry name" value="CYTOCHROME C OXIDASE ASSEMBLY FACTOR 1 HOMOLOG"/>
    <property type="match status" value="1"/>
</dbReference>
<feature type="transmembrane region" description="Helical" evidence="1">
    <location>
        <begin position="12"/>
        <end position="30"/>
    </location>
</feature>
<name>A0AAJ7SPJ6_PETMA</name>
<keyword evidence="1" id="KW-1133">Transmembrane helix</keyword>
<gene>
    <name evidence="3 4 5" type="primary">LOC116938834</name>
</gene>
<evidence type="ECO:0000313" key="5">
    <source>
        <dbReference type="RefSeq" id="XP_032802428.1"/>
    </source>
</evidence>
<dbReference type="GO" id="GO:0033617">
    <property type="term" value="P:mitochondrial respiratory chain complex IV assembly"/>
    <property type="evidence" value="ECO:0007669"/>
    <property type="project" value="TreeGrafter"/>
</dbReference>
<dbReference type="AlphaFoldDB" id="A0AAJ7SPJ6"/>
<evidence type="ECO:0000313" key="2">
    <source>
        <dbReference type="Proteomes" id="UP001318040"/>
    </source>
</evidence>
<dbReference type="Proteomes" id="UP001318040">
    <property type="component" value="Chromosome 4"/>
</dbReference>
<reference evidence="3 4" key="1">
    <citation type="submission" date="2025-04" db="UniProtKB">
        <authorList>
            <consortium name="RefSeq"/>
        </authorList>
    </citation>
    <scope>IDENTIFICATION</scope>
    <source>
        <tissue evidence="3 4">Sperm</tissue>
    </source>
</reference>
<accession>A0AAJ7SPJ6</accession>
<evidence type="ECO:0000313" key="3">
    <source>
        <dbReference type="RefSeq" id="XP_032802426.1"/>
    </source>
</evidence>
<proteinExistence type="predicted"/>
<dbReference type="GO" id="GO:0032981">
    <property type="term" value="P:mitochondrial respiratory chain complex I assembly"/>
    <property type="evidence" value="ECO:0007669"/>
    <property type="project" value="TreeGrafter"/>
</dbReference>
<dbReference type="RefSeq" id="XP_032802426.1">
    <property type="nucleotide sequence ID" value="XM_032946535.1"/>
</dbReference>